<gene>
    <name evidence="10" type="ORF">SAE01_13760</name>
</gene>
<feature type="signal peptide" evidence="8">
    <location>
        <begin position="1"/>
        <end position="18"/>
    </location>
</feature>
<dbReference type="GO" id="GO:0004180">
    <property type="term" value="F:carboxypeptidase activity"/>
    <property type="evidence" value="ECO:0007669"/>
    <property type="project" value="UniProtKB-ARBA"/>
</dbReference>
<dbReference type="CDD" id="cd16913">
    <property type="entry name" value="YkuD_like"/>
    <property type="match status" value="1"/>
</dbReference>
<dbReference type="InterPro" id="IPR045380">
    <property type="entry name" value="LD_TPept_scaffold_dom"/>
</dbReference>
<dbReference type="InterPro" id="IPR002477">
    <property type="entry name" value="Peptidoglycan-bd-like"/>
</dbReference>
<dbReference type="Gene3D" id="2.40.440.10">
    <property type="entry name" value="L,D-transpeptidase catalytic domain-like"/>
    <property type="match status" value="1"/>
</dbReference>
<organism evidence="10 11">
    <name type="scientific">Segetibacter aerophilus</name>
    <dbReference type="NCBI Taxonomy" id="670293"/>
    <lineage>
        <taxon>Bacteria</taxon>
        <taxon>Pseudomonadati</taxon>
        <taxon>Bacteroidota</taxon>
        <taxon>Chitinophagia</taxon>
        <taxon>Chitinophagales</taxon>
        <taxon>Chitinophagaceae</taxon>
        <taxon>Segetibacter</taxon>
    </lineage>
</organism>
<feature type="active site" description="Nucleophile" evidence="7">
    <location>
        <position position="469"/>
    </location>
</feature>
<sequence length="551" mass="63120">MKRLLIYALLLNFFVACNNDNNNEDGSANEEKTDQVTEKKISKRDYSINKSNSYSNLFLDSAAVEDYIAQNKVNDTISRRMRSFYNARNYQFAWFSTDGPTEEGRSFWNLHEYSTTYKHNNSSDDKKLKKKMDYLLSEESLRVSAGDNSMINTEISVTSHFIEYILENYQKGEIKRKEMERFVPFKKAEAMYLADSLLTKKHKDNKYYADVNPAYGLLKNQLQKYYDITKKGGWPAINSKLKTIKKGTSSPDILAIKKRLEVTGELPAGDTSQLFDEQLENAVKAFQASRGLTPTGVVNASLIKEMNVPALKRVEQLLINMGRMRWMLTPETGNLLLVNIPEFILHVYEGKNEAFRMEVVVGKEGHNTTMFTGNLNQVVFSPYWNVPLNIVKNEILPAMANDPDYLSRNNMEEVPGGEDGLPNIRQLPGPKNSLGKVKFLFPNSFDIYFHDTPAKSLFSSDKRAFSHGCIRLSDPTKMAEYVLRNQPEWTPERIEEAMNSGEEQFVRVKKPIPVLITYYTAWVDENGVLNFRDDIYGHDATLAQKMFTNPL</sequence>
<dbReference type="PROSITE" id="PS52029">
    <property type="entry name" value="LD_TPASE"/>
    <property type="match status" value="1"/>
</dbReference>
<reference evidence="10 11" key="1">
    <citation type="submission" date="2019-07" db="EMBL/GenBank/DDBJ databases">
        <title>Whole genome shotgun sequence of Segetibacter aerophilus NBRC 106135.</title>
        <authorList>
            <person name="Hosoyama A."/>
            <person name="Uohara A."/>
            <person name="Ohji S."/>
            <person name="Ichikawa N."/>
        </authorList>
    </citation>
    <scope>NUCLEOTIDE SEQUENCE [LARGE SCALE GENOMIC DNA]</scope>
    <source>
        <strain evidence="10 11">NBRC 106135</strain>
    </source>
</reference>
<evidence type="ECO:0000256" key="2">
    <source>
        <dbReference type="ARBA" id="ARBA00005992"/>
    </source>
</evidence>
<feature type="domain" description="L,D-TPase catalytic" evidence="9">
    <location>
        <begin position="334"/>
        <end position="495"/>
    </location>
</feature>
<dbReference type="Gene3D" id="1.10.101.10">
    <property type="entry name" value="PGBD-like superfamily/PGBD"/>
    <property type="match status" value="1"/>
</dbReference>
<dbReference type="GO" id="GO:0008360">
    <property type="term" value="P:regulation of cell shape"/>
    <property type="evidence" value="ECO:0007669"/>
    <property type="project" value="UniProtKB-UniRule"/>
</dbReference>
<evidence type="ECO:0000259" key="9">
    <source>
        <dbReference type="PROSITE" id="PS52029"/>
    </source>
</evidence>
<protein>
    <recommendedName>
        <fullName evidence="9">L,D-TPase catalytic domain-containing protein</fullName>
    </recommendedName>
</protein>
<evidence type="ECO:0000256" key="3">
    <source>
        <dbReference type="ARBA" id="ARBA00022679"/>
    </source>
</evidence>
<dbReference type="SUPFAM" id="SSF141523">
    <property type="entry name" value="L,D-transpeptidase catalytic domain-like"/>
    <property type="match status" value="1"/>
</dbReference>
<evidence type="ECO:0000256" key="7">
    <source>
        <dbReference type="PROSITE-ProRule" id="PRU01373"/>
    </source>
</evidence>
<keyword evidence="5 7" id="KW-0573">Peptidoglycan synthesis</keyword>
<dbReference type="PANTHER" id="PTHR41533:SF2">
    <property type="entry name" value="BLR7131 PROTEIN"/>
    <property type="match status" value="1"/>
</dbReference>
<dbReference type="GO" id="GO:0071555">
    <property type="term" value="P:cell wall organization"/>
    <property type="evidence" value="ECO:0007669"/>
    <property type="project" value="UniProtKB-UniRule"/>
</dbReference>
<evidence type="ECO:0000313" key="11">
    <source>
        <dbReference type="Proteomes" id="UP000321513"/>
    </source>
</evidence>
<dbReference type="PROSITE" id="PS51257">
    <property type="entry name" value="PROKAR_LIPOPROTEIN"/>
    <property type="match status" value="1"/>
</dbReference>
<dbReference type="PANTHER" id="PTHR41533">
    <property type="entry name" value="L,D-TRANSPEPTIDASE HI_1667-RELATED"/>
    <property type="match status" value="1"/>
</dbReference>
<comment type="caution">
    <text evidence="10">The sequence shown here is derived from an EMBL/GenBank/DDBJ whole genome shotgun (WGS) entry which is preliminary data.</text>
</comment>
<dbReference type="GO" id="GO:0009252">
    <property type="term" value="P:peptidoglycan biosynthetic process"/>
    <property type="evidence" value="ECO:0007669"/>
    <property type="project" value="UniProtKB-UniPathway"/>
</dbReference>
<evidence type="ECO:0000256" key="8">
    <source>
        <dbReference type="SAM" id="SignalP"/>
    </source>
</evidence>
<dbReference type="UniPathway" id="UPA00219"/>
<evidence type="ECO:0000256" key="1">
    <source>
        <dbReference type="ARBA" id="ARBA00004752"/>
    </source>
</evidence>
<dbReference type="Pfam" id="PF03734">
    <property type="entry name" value="YkuD"/>
    <property type="match status" value="1"/>
</dbReference>
<dbReference type="InterPro" id="IPR036365">
    <property type="entry name" value="PGBD-like_sf"/>
</dbReference>
<dbReference type="OrthoDB" id="9778545at2"/>
<dbReference type="SUPFAM" id="SSF47090">
    <property type="entry name" value="PGBD-like"/>
    <property type="match status" value="1"/>
</dbReference>
<evidence type="ECO:0000256" key="5">
    <source>
        <dbReference type="ARBA" id="ARBA00022984"/>
    </source>
</evidence>
<accession>A0A512BA95</accession>
<dbReference type="Pfam" id="PF01471">
    <property type="entry name" value="PG_binding_1"/>
    <property type="match status" value="1"/>
</dbReference>
<dbReference type="RefSeq" id="WP_147202944.1">
    <property type="nucleotide sequence ID" value="NZ_BJYT01000004.1"/>
</dbReference>
<dbReference type="EMBL" id="BJYT01000004">
    <property type="protein sequence ID" value="GEO08880.1"/>
    <property type="molecule type" value="Genomic_DNA"/>
</dbReference>
<dbReference type="InterPro" id="IPR052905">
    <property type="entry name" value="LD-transpeptidase_YkuD-like"/>
</dbReference>
<comment type="pathway">
    <text evidence="1 7">Cell wall biogenesis; peptidoglycan biosynthesis.</text>
</comment>
<dbReference type="GO" id="GO:0016740">
    <property type="term" value="F:transferase activity"/>
    <property type="evidence" value="ECO:0007669"/>
    <property type="project" value="UniProtKB-KW"/>
</dbReference>
<dbReference type="InterPro" id="IPR038063">
    <property type="entry name" value="Transpep_catalytic_dom"/>
</dbReference>
<evidence type="ECO:0000256" key="6">
    <source>
        <dbReference type="ARBA" id="ARBA00023316"/>
    </source>
</evidence>
<keyword evidence="3" id="KW-0808">Transferase</keyword>
<feature type="chain" id="PRO_5022074791" description="L,D-TPase catalytic domain-containing protein" evidence="8">
    <location>
        <begin position="19"/>
        <end position="551"/>
    </location>
</feature>
<keyword evidence="11" id="KW-1185">Reference proteome</keyword>
<keyword evidence="6 7" id="KW-0961">Cell wall biogenesis/degradation</keyword>
<dbReference type="Pfam" id="PF20142">
    <property type="entry name" value="Scaffold"/>
    <property type="match status" value="1"/>
</dbReference>
<proteinExistence type="inferred from homology"/>
<dbReference type="Proteomes" id="UP000321513">
    <property type="component" value="Unassembled WGS sequence"/>
</dbReference>
<keyword evidence="4 7" id="KW-0133">Cell shape</keyword>
<keyword evidence="8" id="KW-0732">Signal</keyword>
<name>A0A512BA95_9BACT</name>
<evidence type="ECO:0000256" key="4">
    <source>
        <dbReference type="ARBA" id="ARBA00022960"/>
    </source>
</evidence>
<dbReference type="AlphaFoldDB" id="A0A512BA95"/>
<evidence type="ECO:0000313" key="10">
    <source>
        <dbReference type="EMBL" id="GEO08880.1"/>
    </source>
</evidence>
<feature type="active site" description="Proton donor/acceptor" evidence="7">
    <location>
        <position position="450"/>
    </location>
</feature>
<dbReference type="InterPro" id="IPR005490">
    <property type="entry name" value="LD_TPept_cat_dom"/>
</dbReference>
<dbReference type="InterPro" id="IPR036366">
    <property type="entry name" value="PGBDSf"/>
</dbReference>
<comment type="similarity">
    <text evidence="2">Belongs to the YkuD family.</text>
</comment>